<dbReference type="RefSeq" id="WP_124996881.1">
    <property type="nucleotide sequence ID" value="NZ_BHYK01000001.1"/>
</dbReference>
<feature type="transmembrane region" description="Helical" evidence="1">
    <location>
        <begin position="450"/>
        <end position="472"/>
    </location>
</feature>
<keyword evidence="1" id="KW-0812">Transmembrane</keyword>
<reference evidence="2 3" key="1">
    <citation type="submission" date="2018-11" db="EMBL/GenBank/DDBJ databases">
        <title>Genome sequencing and assembly of Clostridium tagluense strain A121.</title>
        <authorList>
            <person name="Murakami T."/>
            <person name="Segawa T."/>
            <person name="Shcherbakova V.A."/>
            <person name="Mori H."/>
            <person name="Yoshimura Y."/>
        </authorList>
    </citation>
    <scope>NUCLEOTIDE SEQUENCE [LARGE SCALE GENOMIC DNA]</scope>
    <source>
        <strain evidence="2 3">A121</strain>
    </source>
</reference>
<evidence type="ECO:0000313" key="2">
    <source>
        <dbReference type="EMBL" id="GCD08420.1"/>
    </source>
</evidence>
<dbReference type="Pfam" id="PF16949">
    <property type="entry name" value="ABC_tran_2"/>
    <property type="match status" value="1"/>
</dbReference>
<feature type="transmembrane region" description="Helical" evidence="1">
    <location>
        <begin position="256"/>
        <end position="276"/>
    </location>
</feature>
<name>A0A401UFT0_9CLOT</name>
<dbReference type="EMBL" id="BHYK01000001">
    <property type="protein sequence ID" value="GCD08420.1"/>
    <property type="molecule type" value="Genomic_DNA"/>
</dbReference>
<keyword evidence="3" id="KW-1185">Reference proteome</keyword>
<organism evidence="2 3">
    <name type="scientific">Clostridium tagluense</name>
    <dbReference type="NCBI Taxonomy" id="360422"/>
    <lineage>
        <taxon>Bacteria</taxon>
        <taxon>Bacillati</taxon>
        <taxon>Bacillota</taxon>
        <taxon>Clostridia</taxon>
        <taxon>Eubacteriales</taxon>
        <taxon>Clostridiaceae</taxon>
        <taxon>Clostridium</taxon>
    </lineage>
</organism>
<feature type="transmembrane region" description="Helical" evidence="1">
    <location>
        <begin position="146"/>
        <end position="175"/>
    </location>
</feature>
<dbReference type="InterPro" id="IPR031599">
    <property type="entry name" value="ABC_tran_2"/>
</dbReference>
<accession>A0A401UFT0</accession>
<gene>
    <name evidence="2" type="ORF">Ctaglu_00430</name>
</gene>
<feature type="transmembrane region" description="Helical" evidence="1">
    <location>
        <begin position="187"/>
        <end position="206"/>
    </location>
</feature>
<comment type="caution">
    <text evidence="2">The sequence shown here is derived from an EMBL/GenBank/DDBJ whole genome shotgun (WGS) entry which is preliminary data.</text>
</comment>
<feature type="transmembrane region" description="Helical" evidence="1">
    <location>
        <begin position="68"/>
        <end position="95"/>
    </location>
</feature>
<feature type="transmembrane region" description="Helical" evidence="1">
    <location>
        <begin position="31"/>
        <end position="56"/>
    </location>
</feature>
<feature type="transmembrane region" description="Helical" evidence="1">
    <location>
        <begin position="418"/>
        <end position="444"/>
    </location>
</feature>
<dbReference type="Proteomes" id="UP000287872">
    <property type="component" value="Unassembled WGS sequence"/>
</dbReference>
<dbReference type="AlphaFoldDB" id="A0A401UFT0"/>
<feature type="transmembrane region" description="Helical" evidence="1">
    <location>
        <begin position="492"/>
        <end position="513"/>
    </location>
</feature>
<feature type="transmembrane region" description="Helical" evidence="1">
    <location>
        <begin position="116"/>
        <end position="140"/>
    </location>
</feature>
<feature type="transmembrane region" description="Helical" evidence="1">
    <location>
        <begin position="329"/>
        <end position="351"/>
    </location>
</feature>
<sequence length="554" mass="61346">MSKFIALTKVLLKTGTGSSSSKKNKNKIKGLLLGLILVLAFTPMAIGFGEFIFAAYDGLHQIGQEAVILGFGLSIVSVVIFFFGIFYAMSIFYFSMDVENLLPLPFKPWHIMGAKFTVVLIYEYLTEIIFFAPTLIAYGIKSGGGVLYYIYGVIIFLLLPIVPLVIASVINMIIMRFTNIARNKDRFRLVGGLIAMGFGVGINIYVQKFSQDLSGAEITEMFSKGNNSLVELATKMFPSTKIAVNSLINTNNIKGIINLILFIAITLAAVMIFIILGQALYFKGVMGVSETSSKRKTLSSKELTNNTTQNSSLKIYILKELKILFRTPIYFMNCVLMNFLWPIFLLIPIFAQKGGSGQLKELTGFLQNGKSTGIVLGVFFAFMVFSSSSNSIATTAISREGKNLFMLKYIPMKYKDQLMAKALSAVVLGVAGMLMISILALILLKLPLDLVLLMIIVGLLGILFTSFIGIFIDLNFPKLQWDTEQEAVKRNFNVMISMIICIALGGLTVFMIIKFELTKWIVFALIVGLYGVLDLLLYYLLGTKGVKMLRKIES</sequence>
<keyword evidence="1" id="KW-1133">Transmembrane helix</keyword>
<evidence type="ECO:0000313" key="3">
    <source>
        <dbReference type="Proteomes" id="UP000287872"/>
    </source>
</evidence>
<proteinExistence type="predicted"/>
<protein>
    <submittedName>
        <fullName evidence="2">Uncharacterized protein</fullName>
    </submittedName>
</protein>
<feature type="transmembrane region" description="Helical" evidence="1">
    <location>
        <begin position="519"/>
        <end position="541"/>
    </location>
</feature>
<feature type="transmembrane region" description="Helical" evidence="1">
    <location>
        <begin position="371"/>
        <end position="397"/>
    </location>
</feature>
<evidence type="ECO:0000256" key="1">
    <source>
        <dbReference type="SAM" id="Phobius"/>
    </source>
</evidence>
<keyword evidence="1" id="KW-0472">Membrane</keyword>
<dbReference type="OrthoDB" id="138672at2"/>